<dbReference type="InterPro" id="IPR007803">
    <property type="entry name" value="Asp/Arg/Pro-Hydrxlase"/>
</dbReference>
<dbReference type="InterPro" id="IPR027443">
    <property type="entry name" value="IPNS-like_sf"/>
</dbReference>
<evidence type="ECO:0000313" key="3">
    <source>
        <dbReference type="Proteomes" id="UP000199524"/>
    </source>
</evidence>
<evidence type="ECO:0000259" key="1">
    <source>
        <dbReference type="Pfam" id="PF05118"/>
    </source>
</evidence>
<dbReference type="SUPFAM" id="SSF51197">
    <property type="entry name" value="Clavaminate synthase-like"/>
    <property type="match status" value="1"/>
</dbReference>
<organism evidence="2 3">
    <name type="scientific">Pseudomonas asplenii</name>
    <dbReference type="NCBI Taxonomy" id="53407"/>
    <lineage>
        <taxon>Bacteria</taxon>
        <taxon>Pseudomonadati</taxon>
        <taxon>Pseudomonadota</taxon>
        <taxon>Gammaproteobacteria</taxon>
        <taxon>Pseudomonadales</taxon>
        <taxon>Pseudomonadaceae</taxon>
        <taxon>Pseudomonas</taxon>
    </lineage>
</organism>
<gene>
    <name evidence="2" type="ORF">SAMN05216598_1324</name>
</gene>
<feature type="domain" description="Aspartyl/asparaginy/proline hydroxylase" evidence="1">
    <location>
        <begin position="103"/>
        <end position="187"/>
    </location>
</feature>
<sequence length="278" mass="30760">MPPWPSCRGGDRQGDFLSLPVFSRLPVTVALPLLLQALSRIPEQAWKAHFNTGYYDGDWSGVALISPADALSELAHGSSVAVERDPWRRDAAWASALDLPWLIRSARLLRLGPGGRIHEHLDYDLGAPQADLRLHVPLLSPPDVDFMLDGQRIPMSAGECWFLDLARPHSVDNWGERERIHLVLDCRPDAWLLQQIAAGLPTTPAAGIGRAAGDLARFRALLESEPALCDALQSLHDSDAFIARTLALAAERGLHFGREDLRAAMRQGRHAWSQQWSF</sequence>
<accession>A0A1H1RIM5</accession>
<dbReference type="Proteomes" id="UP000199524">
    <property type="component" value="Chromosome I"/>
</dbReference>
<dbReference type="Pfam" id="PF05118">
    <property type="entry name" value="Asp_Arg_Hydrox"/>
    <property type="match status" value="1"/>
</dbReference>
<evidence type="ECO:0000313" key="2">
    <source>
        <dbReference type="EMBL" id="SDS35558.1"/>
    </source>
</evidence>
<name>A0A1H1RIM5_9PSED</name>
<keyword evidence="3" id="KW-1185">Reference proteome</keyword>
<dbReference type="AlphaFoldDB" id="A0A1H1RIM5"/>
<proteinExistence type="predicted"/>
<dbReference type="EMBL" id="LT629777">
    <property type="protein sequence ID" value="SDS35558.1"/>
    <property type="molecule type" value="Genomic_DNA"/>
</dbReference>
<reference evidence="3" key="1">
    <citation type="submission" date="2016-10" db="EMBL/GenBank/DDBJ databases">
        <authorList>
            <person name="Varghese N."/>
            <person name="Submissions S."/>
        </authorList>
    </citation>
    <scope>NUCLEOTIDE SEQUENCE [LARGE SCALE GENOMIC DNA]</scope>
    <source>
        <strain evidence="3">ATCC 23835</strain>
    </source>
</reference>
<protein>
    <recommendedName>
        <fullName evidence="1">Aspartyl/asparaginy/proline hydroxylase domain-containing protein</fullName>
    </recommendedName>
</protein>
<dbReference type="Gene3D" id="2.60.120.330">
    <property type="entry name" value="B-lactam Antibiotic, Isopenicillin N Synthase, Chain"/>
    <property type="match status" value="1"/>
</dbReference>